<evidence type="ECO:0000313" key="2">
    <source>
        <dbReference type="Proteomes" id="UP000034838"/>
    </source>
</evidence>
<dbReference type="RefSeq" id="WP_046425326.1">
    <property type="nucleotide sequence ID" value="NZ_LBDA02000103.1"/>
</dbReference>
<dbReference type="EMBL" id="LBDA02000103">
    <property type="protein sequence ID" value="OIK23508.1"/>
    <property type="molecule type" value="Genomic_DNA"/>
</dbReference>
<accession>A0A1J4PT81</accession>
<proteinExistence type="predicted"/>
<evidence type="ECO:0000313" key="1">
    <source>
        <dbReference type="EMBL" id="OIK23508.1"/>
    </source>
</evidence>
<organism evidence="1 2">
    <name type="scientific">Streptomyces malaysiense</name>
    <dbReference type="NCBI Taxonomy" id="1428626"/>
    <lineage>
        <taxon>Bacteria</taxon>
        <taxon>Bacillati</taxon>
        <taxon>Actinomycetota</taxon>
        <taxon>Actinomycetes</taxon>
        <taxon>Kitasatosporales</taxon>
        <taxon>Streptomycetaceae</taxon>
        <taxon>Streptomyces</taxon>
    </lineage>
</organism>
<comment type="caution">
    <text evidence="1">The sequence shown here is derived from an EMBL/GenBank/DDBJ whole genome shotgun (WGS) entry which is preliminary data.</text>
</comment>
<dbReference type="Pfam" id="PF07592">
    <property type="entry name" value="DDE_Tnp_ISAZ013"/>
    <property type="match status" value="1"/>
</dbReference>
<dbReference type="OrthoDB" id="8782691at2"/>
<gene>
    <name evidence="1" type="ORF">VT52_032200</name>
</gene>
<dbReference type="NCBIfam" id="NF033519">
    <property type="entry name" value="transpos_ISAzo13"/>
    <property type="match status" value="1"/>
</dbReference>
<protein>
    <submittedName>
        <fullName evidence="1">Transposase</fullName>
    </submittedName>
</protein>
<dbReference type="Proteomes" id="UP000034838">
    <property type="component" value="Unassembled WGS sequence"/>
</dbReference>
<sequence>MEGIGSVLAEKFARLLPHLDERRRRLVLGAEARALGYGGVRLVARAAGVSEETVSRGVAELTGAPGPSDRVRREGGGRRRLCEKHPGLVPALLALVEPDQRGDPESPLLWTTKSTRKLAGELTAQGFRVGADTVAALLKEEGFSLQGTSRTTEGARHPDRDAQFHYINGQVREFTGAGEPVISVDAKKKEVLGDYAVIGREWHRSGEPVRARAHDYPEKNAQKAVPYGIYDLSADTGWVSVGCDGDTSAFAVATLRRWWDGEGRHRYPHATRLLITADAGGSNGYRVKAWKKELADFALETGLAVTVCHFPPDTSKWNKIEHRLFSRISTNWRGRPLTSHEVVVNTIGAVTTSTGLTVHAELDPGRYPTGVTVSDDVMERLPFTPHDWHGTWNYTLRPEPLAPPVPPPPRDTSFGRFPPGDKTPAWLRHPSLTGLEPAAFDDLVIRYRAYLAEHPPILLPGKRPDGGPGAGGRRLSAADQLVVHLLKNRWSMAQAPLAEATGLSKNRIGATLRETTPVLAALGQTFPTGPLTVTTARQLAAIAGHDLRLE</sequence>
<keyword evidence="2" id="KW-1185">Reference proteome</keyword>
<dbReference type="AlphaFoldDB" id="A0A1J4PT81"/>
<dbReference type="InterPro" id="IPR011518">
    <property type="entry name" value="Transposase_36"/>
</dbReference>
<reference evidence="1" key="1">
    <citation type="submission" date="2016-10" db="EMBL/GenBank/DDBJ databases">
        <title>Genome sequence of Streptomyces malaysiense MUSC 136.</title>
        <authorList>
            <person name="Lee L.-H."/>
            <person name="Ser H.-L."/>
        </authorList>
    </citation>
    <scope>NUCLEOTIDE SEQUENCE [LARGE SCALE GENOMIC DNA]</scope>
    <source>
        <strain evidence="1">MUSC 136</strain>
    </source>
</reference>
<name>A0A1J4PT81_9ACTN</name>